<dbReference type="AlphaFoldDB" id="A0AAE1JRY2"/>
<feature type="compositionally biased region" description="Basic and acidic residues" evidence="1">
    <location>
        <begin position="78"/>
        <end position="88"/>
    </location>
</feature>
<evidence type="ECO:0000256" key="1">
    <source>
        <dbReference type="SAM" id="MobiDB-lite"/>
    </source>
</evidence>
<accession>A0AAE1JRY2</accession>
<protein>
    <submittedName>
        <fullName evidence="2">Uncharacterized protein</fullName>
    </submittedName>
</protein>
<dbReference type="Proteomes" id="UP001293593">
    <property type="component" value="Unassembled WGS sequence"/>
</dbReference>
<name>A0AAE1JRY2_9FABA</name>
<sequence>MENRGTWCWSSETLNGMASWFGSSVTSAFFASLDRWSCVNVSTSDDLDDDNEDDCVSVLSNSASVNLSNTPVAAPSPADKKDVANLPV</sequence>
<reference evidence="2" key="1">
    <citation type="submission" date="2023-10" db="EMBL/GenBank/DDBJ databases">
        <title>Chromosome-level genome of the transformable northern wattle, Acacia crassicarpa.</title>
        <authorList>
            <person name="Massaro I."/>
            <person name="Sinha N.R."/>
            <person name="Poethig S."/>
            <person name="Leichty A.R."/>
        </authorList>
    </citation>
    <scope>NUCLEOTIDE SEQUENCE</scope>
    <source>
        <strain evidence="2">Acra3RX</strain>
        <tissue evidence="2">Leaf</tissue>
    </source>
</reference>
<evidence type="ECO:0000313" key="2">
    <source>
        <dbReference type="EMBL" id="KAK4273871.1"/>
    </source>
</evidence>
<gene>
    <name evidence="2" type="ORF">QN277_017182</name>
</gene>
<organism evidence="2 3">
    <name type="scientific">Acacia crassicarpa</name>
    <name type="common">northern wattle</name>
    <dbReference type="NCBI Taxonomy" id="499986"/>
    <lineage>
        <taxon>Eukaryota</taxon>
        <taxon>Viridiplantae</taxon>
        <taxon>Streptophyta</taxon>
        <taxon>Embryophyta</taxon>
        <taxon>Tracheophyta</taxon>
        <taxon>Spermatophyta</taxon>
        <taxon>Magnoliopsida</taxon>
        <taxon>eudicotyledons</taxon>
        <taxon>Gunneridae</taxon>
        <taxon>Pentapetalae</taxon>
        <taxon>rosids</taxon>
        <taxon>fabids</taxon>
        <taxon>Fabales</taxon>
        <taxon>Fabaceae</taxon>
        <taxon>Caesalpinioideae</taxon>
        <taxon>mimosoid clade</taxon>
        <taxon>Acacieae</taxon>
        <taxon>Acacia</taxon>
    </lineage>
</organism>
<keyword evidence="3" id="KW-1185">Reference proteome</keyword>
<evidence type="ECO:0000313" key="3">
    <source>
        <dbReference type="Proteomes" id="UP001293593"/>
    </source>
</evidence>
<comment type="caution">
    <text evidence="2">The sequence shown here is derived from an EMBL/GenBank/DDBJ whole genome shotgun (WGS) entry which is preliminary data.</text>
</comment>
<dbReference type="EMBL" id="JAWXYG010000004">
    <property type="protein sequence ID" value="KAK4273871.1"/>
    <property type="molecule type" value="Genomic_DNA"/>
</dbReference>
<dbReference type="PANTHER" id="PTHR34061:SF11">
    <property type="entry name" value="PROTEIN, PUTATIVE-RELATED"/>
    <property type="match status" value="1"/>
</dbReference>
<proteinExistence type="predicted"/>
<dbReference type="PANTHER" id="PTHR34061">
    <property type="entry name" value="PROTEIN, PUTATIVE-RELATED"/>
    <property type="match status" value="1"/>
</dbReference>
<feature type="region of interest" description="Disordered" evidence="1">
    <location>
        <begin position="69"/>
        <end position="88"/>
    </location>
</feature>